<dbReference type="EMBL" id="MU167305">
    <property type="protein sequence ID" value="KAG0144003.1"/>
    <property type="molecule type" value="Genomic_DNA"/>
</dbReference>
<name>A0A9P6NH98_9BASI</name>
<dbReference type="Proteomes" id="UP000886653">
    <property type="component" value="Unassembled WGS sequence"/>
</dbReference>
<dbReference type="GO" id="GO:0046872">
    <property type="term" value="F:metal ion binding"/>
    <property type="evidence" value="ECO:0007669"/>
    <property type="project" value="UniProtKB-KW"/>
</dbReference>
<feature type="active site" description="Proton acceptor" evidence="8">
    <location>
        <position position="138"/>
    </location>
</feature>
<feature type="binding site" evidence="9">
    <location>
        <position position="170"/>
    </location>
    <ligand>
        <name>Mg(2+)</name>
        <dbReference type="ChEBI" id="CHEBI:18420"/>
        <note>catalytic</note>
    </ligand>
</feature>
<dbReference type="AlphaFoldDB" id="A0A9P6NH98"/>
<dbReference type="EC" id="3.1.30.-" evidence="10"/>
<feature type="region of interest" description="Disordered" evidence="11">
    <location>
        <begin position="29"/>
        <end position="54"/>
    </location>
</feature>
<accession>A0A9P6NH98</accession>
<evidence type="ECO:0000313" key="14">
    <source>
        <dbReference type="EMBL" id="KAG0144003.1"/>
    </source>
</evidence>
<dbReference type="PROSITE" id="PS01070">
    <property type="entry name" value="NUCLEASE_NON_SPEC"/>
    <property type="match status" value="1"/>
</dbReference>
<dbReference type="PANTHER" id="PTHR13966">
    <property type="entry name" value="ENDONUCLEASE RELATED"/>
    <property type="match status" value="1"/>
</dbReference>
<proteinExistence type="inferred from homology"/>
<dbReference type="Gene3D" id="3.40.570.10">
    <property type="entry name" value="Extracellular Endonuclease, subunit A"/>
    <property type="match status" value="1"/>
</dbReference>
<dbReference type="SMART" id="SM00892">
    <property type="entry name" value="Endonuclease_NS"/>
    <property type="match status" value="1"/>
</dbReference>
<dbReference type="InterPro" id="IPR018524">
    <property type="entry name" value="DNA/RNA_endonuclease_AS"/>
</dbReference>
<evidence type="ECO:0000256" key="8">
    <source>
        <dbReference type="PIRSR" id="PIRSR640255-1"/>
    </source>
</evidence>
<dbReference type="SMART" id="SM00477">
    <property type="entry name" value="NUC"/>
    <property type="match status" value="1"/>
</dbReference>
<dbReference type="InterPro" id="IPR020821">
    <property type="entry name" value="ENPP1-3/EXOG-like_nuc-like"/>
</dbReference>
<dbReference type="GO" id="GO:0005743">
    <property type="term" value="C:mitochondrial inner membrane"/>
    <property type="evidence" value="ECO:0007669"/>
    <property type="project" value="TreeGrafter"/>
</dbReference>
<keyword evidence="7" id="KW-0460">Magnesium</keyword>
<dbReference type="GO" id="GO:0004521">
    <property type="term" value="F:RNA endonuclease activity"/>
    <property type="evidence" value="ECO:0007669"/>
    <property type="project" value="TreeGrafter"/>
</dbReference>
<dbReference type="GO" id="GO:0003676">
    <property type="term" value="F:nucleic acid binding"/>
    <property type="evidence" value="ECO:0007669"/>
    <property type="project" value="InterPro"/>
</dbReference>
<evidence type="ECO:0000256" key="2">
    <source>
        <dbReference type="ARBA" id="ARBA00010052"/>
    </source>
</evidence>
<gene>
    <name evidence="14" type="ORF">CROQUDRAFT_660540</name>
</gene>
<feature type="domain" description="DNA/RNA non-specific endonuclease/pyrophosphatase/phosphodiesterase" evidence="13">
    <location>
        <begin position="69"/>
        <end position="289"/>
    </location>
</feature>
<dbReference type="InterPro" id="IPR040255">
    <property type="entry name" value="Non-specific_endonuclease"/>
</dbReference>
<keyword evidence="3 10" id="KW-0540">Nuclease</keyword>
<comment type="cofactor">
    <cofactor evidence="1 10">
        <name>Mg(2+)</name>
        <dbReference type="ChEBI" id="CHEBI:18420"/>
    </cofactor>
</comment>
<evidence type="ECO:0000256" key="7">
    <source>
        <dbReference type="ARBA" id="ARBA00022842"/>
    </source>
</evidence>
<feature type="domain" description="ENPP1-3/EXOG-like endonuclease/phosphodiesterase" evidence="12">
    <location>
        <begin position="70"/>
        <end position="289"/>
    </location>
</feature>
<keyword evidence="6 10" id="KW-0378">Hydrolase</keyword>
<evidence type="ECO:0000256" key="9">
    <source>
        <dbReference type="PIRSR" id="PIRSR640255-2"/>
    </source>
</evidence>
<dbReference type="CDD" id="cd00091">
    <property type="entry name" value="NUC"/>
    <property type="match status" value="1"/>
</dbReference>
<dbReference type="SUPFAM" id="SSF54060">
    <property type="entry name" value="His-Me finger endonucleases"/>
    <property type="match status" value="1"/>
</dbReference>
<organism evidence="14 15">
    <name type="scientific">Cronartium quercuum f. sp. fusiforme G11</name>
    <dbReference type="NCBI Taxonomy" id="708437"/>
    <lineage>
        <taxon>Eukaryota</taxon>
        <taxon>Fungi</taxon>
        <taxon>Dikarya</taxon>
        <taxon>Basidiomycota</taxon>
        <taxon>Pucciniomycotina</taxon>
        <taxon>Pucciniomycetes</taxon>
        <taxon>Pucciniales</taxon>
        <taxon>Coleosporiaceae</taxon>
        <taxon>Cronartium</taxon>
    </lineage>
</organism>
<dbReference type="PANTHER" id="PTHR13966:SF5">
    <property type="entry name" value="ENDONUCLEASE G, MITOCHONDRIAL"/>
    <property type="match status" value="1"/>
</dbReference>
<dbReference type="InterPro" id="IPR044929">
    <property type="entry name" value="DNA/RNA_non-sp_Endonuclease_sf"/>
</dbReference>
<dbReference type="GO" id="GO:0006309">
    <property type="term" value="P:apoptotic DNA fragmentation"/>
    <property type="evidence" value="ECO:0007669"/>
    <property type="project" value="TreeGrafter"/>
</dbReference>
<dbReference type="GO" id="GO:0000014">
    <property type="term" value="F:single-stranded DNA endodeoxyribonuclease activity"/>
    <property type="evidence" value="ECO:0007669"/>
    <property type="project" value="TreeGrafter"/>
</dbReference>
<dbReference type="GO" id="GO:0005634">
    <property type="term" value="C:nucleus"/>
    <property type="evidence" value="ECO:0007669"/>
    <property type="project" value="TreeGrafter"/>
</dbReference>
<reference evidence="14" key="1">
    <citation type="submission" date="2013-11" db="EMBL/GenBank/DDBJ databases">
        <title>Genome sequence of the fusiform rust pathogen reveals effectors for host alternation and coevolution with pine.</title>
        <authorList>
            <consortium name="DOE Joint Genome Institute"/>
            <person name="Smith K."/>
            <person name="Pendleton A."/>
            <person name="Kubisiak T."/>
            <person name="Anderson C."/>
            <person name="Salamov A."/>
            <person name="Aerts A."/>
            <person name="Riley R."/>
            <person name="Clum A."/>
            <person name="Lindquist E."/>
            <person name="Ence D."/>
            <person name="Campbell M."/>
            <person name="Kronenberg Z."/>
            <person name="Feau N."/>
            <person name="Dhillon B."/>
            <person name="Hamelin R."/>
            <person name="Burleigh J."/>
            <person name="Smith J."/>
            <person name="Yandell M."/>
            <person name="Nelson C."/>
            <person name="Grigoriev I."/>
            <person name="Davis J."/>
        </authorList>
    </citation>
    <scope>NUCLEOTIDE SEQUENCE</scope>
    <source>
        <strain evidence="14">G11</strain>
    </source>
</reference>
<dbReference type="FunFam" id="3.40.570.10:FF:000008">
    <property type="entry name" value="Probable NUC1-dna/rna non-specific nuclease, mitochondrial"/>
    <property type="match status" value="1"/>
</dbReference>
<evidence type="ECO:0000259" key="12">
    <source>
        <dbReference type="SMART" id="SM00477"/>
    </source>
</evidence>
<evidence type="ECO:0000259" key="13">
    <source>
        <dbReference type="SMART" id="SM00892"/>
    </source>
</evidence>
<evidence type="ECO:0000256" key="3">
    <source>
        <dbReference type="ARBA" id="ARBA00022722"/>
    </source>
</evidence>
<evidence type="ECO:0000256" key="10">
    <source>
        <dbReference type="RuleBase" id="RU366055"/>
    </source>
</evidence>
<sequence length="330" mass="36551">MTSTLTQSALFAAGLLIGVSSTAIVYKKSTTSQPKREQEQKTIQKTSNLDPSNPILKYGNPGPLNDFFIRKAYAMAFDRRMRNPAWTAEHLTLQNIQTPIGGDQPDRSHSKFHEDQAIPNQFRAKLSDYFRSGYDRGHMVPAADAKMSQEAMNETFILSNIAPQVGEGFNRDYWAHLENFTRQLTNSFSDLYVFTIPLYLPKLDPITKKNIVSYEVIGNPPNVAVPTHFAKVIYGLGGKVDPNKIGSLGAFVLPNEKISNDIPLINFKVPIEAIEKSAGLVLFPDEIKSTVPKLCESVKCDMVIRNFDQARKQVQAGGGDGGGRRQITGS</sequence>
<comment type="caution">
    <text evidence="14">The sequence shown here is derived from an EMBL/GenBank/DDBJ whole genome shotgun (WGS) entry which is preliminary data.</text>
</comment>
<evidence type="ECO:0000256" key="5">
    <source>
        <dbReference type="ARBA" id="ARBA00022759"/>
    </source>
</evidence>
<dbReference type="Pfam" id="PF01223">
    <property type="entry name" value="Endonuclease_NS"/>
    <property type="match status" value="1"/>
</dbReference>
<dbReference type="OrthoDB" id="5418055at2759"/>
<evidence type="ECO:0000256" key="6">
    <source>
        <dbReference type="ARBA" id="ARBA00022801"/>
    </source>
</evidence>
<keyword evidence="4 9" id="KW-0479">Metal-binding</keyword>
<evidence type="ECO:0000256" key="11">
    <source>
        <dbReference type="SAM" id="MobiDB-lite"/>
    </source>
</evidence>
<evidence type="ECO:0000256" key="4">
    <source>
        <dbReference type="ARBA" id="ARBA00022723"/>
    </source>
</evidence>
<keyword evidence="15" id="KW-1185">Reference proteome</keyword>
<evidence type="ECO:0000256" key="1">
    <source>
        <dbReference type="ARBA" id="ARBA00001946"/>
    </source>
</evidence>
<evidence type="ECO:0000313" key="15">
    <source>
        <dbReference type="Proteomes" id="UP000886653"/>
    </source>
</evidence>
<protein>
    <recommendedName>
        <fullName evidence="10">Endonuclease</fullName>
        <ecNumber evidence="10">3.1.30.-</ecNumber>
    </recommendedName>
</protein>
<keyword evidence="5 10" id="KW-0255">Endonuclease</keyword>
<dbReference type="InterPro" id="IPR001604">
    <property type="entry name" value="Endo_G_ENPP1-like_dom"/>
</dbReference>
<dbReference type="InterPro" id="IPR044925">
    <property type="entry name" value="His-Me_finger_sf"/>
</dbReference>
<comment type="similarity">
    <text evidence="2 10">Belongs to the DNA/RNA non-specific endonuclease family.</text>
</comment>